<keyword evidence="1" id="KW-0175">Coiled coil</keyword>
<evidence type="ECO:0000313" key="2">
    <source>
        <dbReference type="EMBL" id="CDX02499.1"/>
    </source>
</evidence>
<sequence>MNYKKYTLFLILSIFVAFISGCNKHTNEIEPVSVTESHYYSLMHSVFNFEYHNKLWEYQNVVEHALKAETALDLSYLHGLLEGYTYDNAQIILLINSTNKPNMPQTFDKIVVTELQESAVTVIVELNEYLKNLVKETEEIESLKSRHEELMTISELLDEISYIELDKATKDQIEIYKVNSQKIMDIIN</sequence>
<feature type="coiled-coil region" evidence="1">
    <location>
        <begin position="126"/>
        <end position="153"/>
    </location>
</feature>
<proteinExistence type="predicted"/>
<reference evidence="2" key="1">
    <citation type="submission" date="2014-07" db="EMBL/GenBank/DDBJ databases">
        <authorList>
            <person name="Hornung V.Bastian."/>
        </authorList>
    </citation>
    <scope>NUCLEOTIDE SEQUENCE</scope>
    <source>
        <strain evidence="2">PCE-S</strain>
    </source>
</reference>
<dbReference type="EMBL" id="LK996017">
    <property type="protein sequence ID" value="CDX02499.1"/>
    <property type="molecule type" value="Genomic_DNA"/>
</dbReference>
<accession>A0A098B0V3</accession>
<dbReference type="RefSeq" id="WP_018211130.1">
    <property type="nucleotide sequence ID" value="NZ_JAYFNZ010000017.1"/>
</dbReference>
<dbReference type="PATRIC" id="fig|49338.4.peg.2803"/>
<dbReference type="PROSITE" id="PS51257">
    <property type="entry name" value="PROKAR_LIPOPROTEIN"/>
    <property type="match status" value="1"/>
</dbReference>
<protein>
    <submittedName>
        <fullName evidence="2">Prokaryotic membrane lipoprotein lipid attachment site profile</fullName>
    </submittedName>
</protein>
<gene>
    <name evidence="2" type="ORF">DPCES_2612</name>
</gene>
<keyword evidence="2" id="KW-0449">Lipoprotein</keyword>
<organism evidence="2">
    <name type="scientific">Desulfitobacterium hafniense</name>
    <name type="common">Desulfitobacterium frappieri</name>
    <dbReference type="NCBI Taxonomy" id="49338"/>
    <lineage>
        <taxon>Bacteria</taxon>
        <taxon>Bacillati</taxon>
        <taxon>Bacillota</taxon>
        <taxon>Clostridia</taxon>
        <taxon>Eubacteriales</taxon>
        <taxon>Desulfitobacteriaceae</taxon>
        <taxon>Desulfitobacterium</taxon>
    </lineage>
</organism>
<dbReference type="AlphaFoldDB" id="A0A098B0V3"/>
<evidence type="ECO:0000256" key="1">
    <source>
        <dbReference type="SAM" id="Coils"/>
    </source>
</evidence>
<name>A0A098B0V3_DESHA</name>